<organism evidence="2 3">
    <name type="scientific">Drosophila lebanonensis</name>
    <name type="common">Fruit fly</name>
    <name type="synonym">Scaptodrosophila lebanonensis</name>
    <dbReference type="NCBI Taxonomy" id="7225"/>
    <lineage>
        <taxon>Eukaryota</taxon>
        <taxon>Metazoa</taxon>
        <taxon>Ecdysozoa</taxon>
        <taxon>Arthropoda</taxon>
        <taxon>Hexapoda</taxon>
        <taxon>Insecta</taxon>
        <taxon>Pterygota</taxon>
        <taxon>Neoptera</taxon>
        <taxon>Endopterygota</taxon>
        <taxon>Diptera</taxon>
        <taxon>Brachycera</taxon>
        <taxon>Muscomorpha</taxon>
        <taxon>Ephydroidea</taxon>
        <taxon>Drosophilidae</taxon>
        <taxon>Scaptodrosophila</taxon>
    </lineage>
</organism>
<reference evidence="3" key="1">
    <citation type="submission" date="2025-08" db="UniProtKB">
        <authorList>
            <consortium name="RefSeq"/>
        </authorList>
    </citation>
    <scope>IDENTIFICATION</scope>
    <source>
        <strain evidence="3">11010-0011.00</strain>
        <tissue evidence="3">Whole body</tissue>
    </source>
</reference>
<dbReference type="AlphaFoldDB" id="A0A6J2U1X0"/>
<sequence>MGSSIGTQANLRKIVIASSECENGFEKQTREKGNFFPICSSRFIRNNTIVDGRIAIGQLHRQSTAPTLPLHSPHSPLYPYSYQNKQHIKLSGRYIENRVPELNSKSQHLFSIDKTGSNKSNFNFIQNEVERTSSNIYTCDDVNQISDYKSNIKCDDIISKRLPPTLNAATSATDGVETALNNVRSTNRTVDKLAVTSQSSVGNFLSPYPRIRYQEAITLADLNKVGTVDSGKLLYLTNFSTAQDNQTYYSNERKACKSEQTSPNYFDAMTSKFYFKKNNKSTGCLMNDLSDPWLKKNEPTKIAKYSKTTDSYDPWVKRHLDYFSDASISPKANQCCHKQPRSSTRHETSTANNKKTNNIRPQMHQYVTPFGNEDLSAVDYSLLSAPSSPNFNSALDDMFSTAESKGSDQKTHLYNSTKSASFSPARGKDFINPFEDYRKIYSPIHQLKRNDRVNSVAQVELLNRNFLNVCSTNISTRHSLSSVSNQSKKELHLNIHQLAEEMRQSSLGDNIKFSLSDCNVSNIGNITGGQRQQKNIHLVQETALLQKTKRKNTPDVPTIDMKKNIDRSTHTLKISAPERNPKIYETQTKADTLLETSC</sequence>
<evidence type="ECO:0000313" key="3">
    <source>
        <dbReference type="RefSeq" id="XP_030381885.1"/>
    </source>
</evidence>
<keyword evidence="2" id="KW-1185">Reference proteome</keyword>
<feature type="region of interest" description="Disordered" evidence="1">
    <location>
        <begin position="334"/>
        <end position="356"/>
    </location>
</feature>
<dbReference type="RefSeq" id="XP_030381885.1">
    <property type="nucleotide sequence ID" value="XM_030526025.1"/>
</dbReference>
<evidence type="ECO:0000256" key="1">
    <source>
        <dbReference type="SAM" id="MobiDB-lite"/>
    </source>
</evidence>
<protein>
    <submittedName>
        <fullName evidence="3">Uncharacterized protein LOC115629542</fullName>
    </submittedName>
</protein>
<proteinExistence type="predicted"/>
<dbReference type="GeneID" id="115629542"/>
<dbReference type="Proteomes" id="UP000504634">
    <property type="component" value="Unplaced"/>
</dbReference>
<name>A0A6J2U1X0_DROLE</name>
<gene>
    <name evidence="3" type="primary">LOC115629542</name>
</gene>
<dbReference type="OrthoDB" id="446723at2759"/>
<accession>A0A6J2U1X0</accession>
<evidence type="ECO:0000313" key="2">
    <source>
        <dbReference type="Proteomes" id="UP000504634"/>
    </source>
</evidence>